<feature type="transmembrane region" description="Helical" evidence="7">
    <location>
        <begin position="141"/>
        <end position="160"/>
    </location>
</feature>
<gene>
    <name evidence="9" type="ORF">RDB_LOCUS117391</name>
</gene>
<feature type="transmembrane region" description="Helical" evidence="7">
    <location>
        <begin position="327"/>
        <end position="345"/>
    </location>
</feature>
<feature type="domain" description="Major facilitator superfamily (MFS) profile" evidence="8">
    <location>
        <begin position="71"/>
        <end position="494"/>
    </location>
</feature>
<feature type="transmembrane region" description="Helical" evidence="7">
    <location>
        <begin position="66"/>
        <end position="84"/>
    </location>
</feature>
<evidence type="ECO:0000256" key="1">
    <source>
        <dbReference type="ARBA" id="ARBA00004141"/>
    </source>
</evidence>
<protein>
    <recommendedName>
        <fullName evidence="8">Major facilitator superfamily (MFS) profile domain-containing protein</fullName>
    </recommendedName>
</protein>
<dbReference type="GO" id="GO:0016020">
    <property type="term" value="C:membrane"/>
    <property type="evidence" value="ECO:0007669"/>
    <property type="project" value="UniProtKB-SubCell"/>
</dbReference>
<feature type="transmembrane region" description="Helical" evidence="7">
    <location>
        <begin position="104"/>
        <end position="129"/>
    </location>
</feature>
<dbReference type="SUPFAM" id="SSF103473">
    <property type="entry name" value="MFS general substrate transporter"/>
    <property type="match status" value="1"/>
</dbReference>
<keyword evidence="4 7" id="KW-1133">Transmembrane helix</keyword>
<evidence type="ECO:0000256" key="5">
    <source>
        <dbReference type="ARBA" id="ARBA00023136"/>
    </source>
</evidence>
<dbReference type="PROSITE" id="PS50850">
    <property type="entry name" value="MFS"/>
    <property type="match status" value="1"/>
</dbReference>
<reference evidence="9" key="1">
    <citation type="submission" date="2021-01" db="EMBL/GenBank/DDBJ databases">
        <authorList>
            <person name="Kaushik A."/>
        </authorList>
    </citation>
    <scope>NUCLEOTIDE SEQUENCE</scope>
    <source>
        <strain evidence="9">Type strain: AG8-Rh-89/</strain>
    </source>
</reference>
<keyword evidence="5 7" id="KW-0472">Membrane</keyword>
<organism evidence="9 10">
    <name type="scientific">Rhizoctonia solani</name>
    <dbReference type="NCBI Taxonomy" id="456999"/>
    <lineage>
        <taxon>Eukaryota</taxon>
        <taxon>Fungi</taxon>
        <taxon>Dikarya</taxon>
        <taxon>Basidiomycota</taxon>
        <taxon>Agaricomycotina</taxon>
        <taxon>Agaricomycetes</taxon>
        <taxon>Cantharellales</taxon>
        <taxon>Ceratobasidiaceae</taxon>
        <taxon>Rhizoctonia</taxon>
    </lineage>
</organism>
<evidence type="ECO:0000256" key="2">
    <source>
        <dbReference type="ARBA" id="ARBA00010992"/>
    </source>
</evidence>
<dbReference type="GO" id="GO:0005351">
    <property type="term" value="F:carbohydrate:proton symporter activity"/>
    <property type="evidence" value="ECO:0007669"/>
    <property type="project" value="TreeGrafter"/>
</dbReference>
<feature type="transmembrane region" description="Helical" evidence="7">
    <location>
        <begin position="232"/>
        <end position="251"/>
    </location>
</feature>
<evidence type="ECO:0000256" key="6">
    <source>
        <dbReference type="SAM" id="MobiDB-lite"/>
    </source>
</evidence>
<comment type="caution">
    <text evidence="9">The sequence shown here is derived from an EMBL/GenBank/DDBJ whole genome shotgun (WGS) entry which is preliminary data.</text>
</comment>
<evidence type="ECO:0000313" key="10">
    <source>
        <dbReference type="Proteomes" id="UP000663850"/>
    </source>
</evidence>
<proteinExistence type="inferred from homology"/>
<dbReference type="PANTHER" id="PTHR48022">
    <property type="entry name" value="PLASTIDIC GLUCOSE TRANSPORTER 4"/>
    <property type="match status" value="1"/>
</dbReference>
<comment type="similarity">
    <text evidence="2">Belongs to the major facilitator superfamily. Sugar transporter (TC 2.A.1.1) family.</text>
</comment>
<dbReference type="Proteomes" id="UP000663850">
    <property type="component" value="Unassembled WGS sequence"/>
</dbReference>
<comment type="subcellular location">
    <subcellularLocation>
        <location evidence="1">Membrane</location>
        <topology evidence="1">Multi-pass membrane protein</topology>
    </subcellularLocation>
</comment>
<dbReference type="PANTHER" id="PTHR48022:SF36">
    <property type="entry name" value="LACTOSE PERMEASE, PUTATIVE (AFU_ORTHOLOGUE AFUA_1G17310)-RELATED"/>
    <property type="match status" value="1"/>
</dbReference>
<dbReference type="InterPro" id="IPR050360">
    <property type="entry name" value="MFS_Sugar_Transporters"/>
</dbReference>
<feature type="transmembrane region" description="Helical" evidence="7">
    <location>
        <begin position="365"/>
        <end position="389"/>
    </location>
</feature>
<evidence type="ECO:0000256" key="7">
    <source>
        <dbReference type="SAM" id="Phobius"/>
    </source>
</evidence>
<evidence type="ECO:0000313" key="9">
    <source>
        <dbReference type="EMBL" id="CAE6520757.1"/>
    </source>
</evidence>
<accession>A0A8H3D9J7</accession>
<keyword evidence="3 7" id="KW-0812">Transmembrane</keyword>
<feature type="compositionally biased region" description="Basic and acidic residues" evidence="6">
    <location>
        <begin position="8"/>
        <end position="17"/>
    </location>
</feature>
<dbReference type="Pfam" id="PF00083">
    <property type="entry name" value="Sugar_tr"/>
    <property type="match status" value="2"/>
</dbReference>
<feature type="transmembrane region" description="Helical" evidence="7">
    <location>
        <begin position="401"/>
        <end position="418"/>
    </location>
</feature>
<dbReference type="InterPro" id="IPR020846">
    <property type="entry name" value="MFS_dom"/>
</dbReference>
<feature type="region of interest" description="Disordered" evidence="6">
    <location>
        <begin position="1"/>
        <end position="23"/>
    </location>
</feature>
<evidence type="ECO:0000256" key="3">
    <source>
        <dbReference type="ARBA" id="ARBA00022692"/>
    </source>
</evidence>
<dbReference type="InterPro" id="IPR036259">
    <property type="entry name" value="MFS_trans_sf"/>
</dbReference>
<feature type="transmembrane region" description="Helical" evidence="7">
    <location>
        <begin position="200"/>
        <end position="220"/>
    </location>
</feature>
<evidence type="ECO:0000259" key="8">
    <source>
        <dbReference type="PROSITE" id="PS50850"/>
    </source>
</evidence>
<dbReference type="EMBL" id="CAJMWZ010006348">
    <property type="protein sequence ID" value="CAE6520757.1"/>
    <property type="molecule type" value="Genomic_DNA"/>
</dbReference>
<dbReference type="Gene3D" id="1.20.1250.20">
    <property type="entry name" value="MFS general substrate transporter like domains"/>
    <property type="match status" value="2"/>
</dbReference>
<feature type="transmembrane region" description="Helical" evidence="7">
    <location>
        <begin position="166"/>
        <end position="188"/>
    </location>
</feature>
<sequence length="494" mass="54318">MSHSSYSDPEKVIDEKAPPAGGATQIEHVSNIDDVKGVKKVVEVRNAAYVAATSQTRLDPWSRDSLFLYWCCFVSFLCSCANGYDGSLMTAINAMEYYQHKFSSGTLGSTTGIIFAIYTVGGLIAPWFAGPITDRFGRRGGMFTGALIICTGTAIIASSNAKGQFIAGRFILGFGVAILTTAAPSYCIEICPPQWRGRMTGFYNCGWFGGSIPAAGITLGTSKMKSDLSWRLPLIFQAVPSLVVIFAVWFLPESPRWLMANERDEEARDFLVRYHGGGDPNSPLVELEWHEFKQGIEIDGSDKRWWDYSALFRCGVALADKMPRRKVLVIGTAVCAVMLAINGGLSAKWAQTPENEKNLNVGRGAVAAFFWFNIIYSFAYTPLQALYPVECLQTNARAKGMAMYAFVVGAISFINLYAGPIALKNIKHNYIFIFVGWDLVESTLWYFLCVETVGRTLEELEEIFNTPNPVAASTRKNKVAVKDSGAVAVVDQTY</sequence>
<dbReference type="AlphaFoldDB" id="A0A8H3D9J7"/>
<evidence type="ECO:0000256" key="4">
    <source>
        <dbReference type="ARBA" id="ARBA00022989"/>
    </source>
</evidence>
<dbReference type="InterPro" id="IPR005828">
    <property type="entry name" value="MFS_sugar_transport-like"/>
</dbReference>
<name>A0A8H3D9J7_9AGAM</name>